<dbReference type="AlphaFoldDB" id="X1KBB2"/>
<organism evidence="1">
    <name type="scientific">marine sediment metagenome</name>
    <dbReference type="NCBI Taxonomy" id="412755"/>
    <lineage>
        <taxon>unclassified sequences</taxon>
        <taxon>metagenomes</taxon>
        <taxon>ecological metagenomes</taxon>
    </lineage>
</organism>
<comment type="caution">
    <text evidence="1">The sequence shown here is derived from an EMBL/GenBank/DDBJ whole genome shotgun (WGS) entry which is preliminary data.</text>
</comment>
<dbReference type="EMBL" id="BARV01005813">
    <property type="protein sequence ID" value="GAI03903.1"/>
    <property type="molecule type" value="Genomic_DNA"/>
</dbReference>
<accession>X1KBB2</accession>
<sequence length="42" mass="5021">MKRKVCRLCEKLENKGFFTQCRDRKDPYECNEPGVPSKEIED</sequence>
<protein>
    <submittedName>
        <fullName evidence="1">Uncharacterized protein</fullName>
    </submittedName>
</protein>
<evidence type="ECO:0000313" key="1">
    <source>
        <dbReference type="EMBL" id="GAI03903.1"/>
    </source>
</evidence>
<name>X1KBB2_9ZZZZ</name>
<reference evidence="1" key="1">
    <citation type="journal article" date="2014" name="Front. Microbiol.">
        <title>High frequency of phylogenetically diverse reductive dehalogenase-homologous genes in deep subseafloor sedimentary metagenomes.</title>
        <authorList>
            <person name="Kawai M."/>
            <person name="Futagami T."/>
            <person name="Toyoda A."/>
            <person name="Takaki Y."/>
            <person name="Nishi S."/>
            <person name="Hori S."/>
            <person name="Arai W."/>
            <person name="Tsubouchi T."/>
            <person name="Morono Y."/>
            <person name="Uchiyama I."/>
            <person name="Ito T."/>
            <person name="Fujiyama A."/>
            <person name="Inagaki F."/>
            <person name="Takami H."/>
        </authorList>
    </citation>
    <scope>NUCLEOTIDE SEQUENCE</scope>
    <source>
        <strain evidence="1">Expedition CK06-06</strain>
    </source>
</reference>
<proteinExistence type="predicted"/>
<gene>
    <name evidence="1" type="ORF">S06H3_11823</name>
</gene>